<feature type="transmembrane region" description="Helical" evidence="6">
    <location>
        <begin position="58"/>
        <end position="78"/>
    </location>
</feature>
<proteinExistence type="predicted"/>
<feature type="transmembrane region" description="Helical" evidence="6">
    <location>
        <begin position="169"/>
        <end position="189"/>
    </location>
</feature>
<feature type="transmembrane region" description="Helical" evidence="6">
    <location>
        <begin position="218"/>
        <end position="237"/>
    </location>
</feature>
<keyword evidence="3 6" id="KW-0812">Transmembrane</keyword>
<dbReference type="Proteomes" id="UP000243904">
    <property type="component" value="Chromosome I"/>
</dbReference>
<evidence type="ECO:0000313" key="8">
    <source>
        <dbReference type="Proteomes" id="UP000243904"/>
    </source>
</evidence>
<gene>
    <name evidence="7" type="ORF">SAMN05444158_2135</name>
</gene>
<evidence type="ECO:0000256" key="3">
    <source>
        <dbReference type="ARBA" id="ARBA00022692"/>
    </source>
</evidence>
<reference evidence="8" key="1">
    <citation type="submission" date="2016-10" db="EMBL/GenBank/DDBJ databases">
        <authorList>
            <person name="Varghese N."/>
            <person name="Submissions S."/>
        </authorList>
    </citation>
    <scope>NUCLEOTIDE SEQUENCE [LARGE SCALE GENOMIC DNA]</scope>
    <source>
        <strain evidence="8">GAS369</strain>
    </source>
</reference>
<dbReference type="EMBL" id="LT629750">
    <property type="protein sequence ID" value="SDS46355.1"/>
    <property type="molecule type" value="Genomic_DNA"/>
</dbReference>
<organism evidence="7 8">
    <name type="scientific">Bradyrhizobium canariense</name>
    <dbReference type="NCBI Taxonomy" id="255045"/>
    <lineage>
        <taxon>Bacteria</taxon>
        <taxon>Pseudomonadati</taxon>
        <taxon>Pseudomonadota</taxon>
        <taxon>Alphaproteobacteria</taxon>
        <taxon>Hyphomicrobiales</taxon>
        <taxon>Nitrobacteraceae</taxon>
        <taxon>Bradyrhizobium</taxon>
    </lineage>
</organism>
<feature type="transmembrane region" description="Helical" evidence="6">
    <location>
        <begin position="109"/>
        <end position="127"/>
    </location>
</feature>
<accession>A0A1H1SEE6</accession>
<sequence length="247" mass="26343">MLIPRGVMPDSMIAYCGPAALPDDLWTRWNLDPLLIAILVALAIVVGRGRSADARAGFGAIGLILIIFVSPFCAMSSALFSVRVLHHVLLIAAVAPLLALAFPQRRAGSLPIVVLVVAHAVVLWLWHTPGLYTWGLASVPAYWLMQISLLGSAWLLWRSILAPSQSGPAIIALVATIGQMGLLGALLVFAPRPLYLVHLASAASWGLAPLIDQQLAGLLMWVPAMLPYLGVGIWIAWSSLRSSEAAL</sequence>
<feature type="transmembrane region" description="Helical" evidence="6">
    <location>
        <begin position="84"/>
        <end position="102"/>
    </location>
</feature>
<feature type="transmembrane region" description="Helical" evidence="6">
    <location>
        <begin position="139"/>
        <end position="157"/>
    </location>
</feature>
<feature type="transmembrane region" description="Helical" evidence="6">
    <location>
        <begin position="29"/>
        <end position="46"/>
    </location>
</feature>
<evidence type="ECO:0000313" key="7">
    <source>
        <dbReference type="EMBL" id="SDS46355.1"/>
    </source>
</evidence>
<dbReference type="AlphaFoldDB" id="A0A1H1SEE6"/>
<keyword evidence="4 6" id="KW-1133">Transmembrane helix</keyword>
<protein>
    <submittedName>
        <fullName evidence="7">Putative membrane protein</fullName>
    </submittedName>
</protein>
<evidence type="ECO:0000256" key="1">
    <source>
        <dbReference type="ARBA" id="ARBA00004651"/>
    </source>
</evidence>
<comment type="subcellular location">
    <subcellularLocation>
        <location evidence="1">Cell membrane</location>
        <topology evidence="1">Multi-pass membrane protein</topology>
    </subcellularLocation>
</comment>
<dbReference type="InterPro" id="IPR019108">
    <property type="entry name" value="Caa3_assmbl_CtaG-rel"/>
</dbReference>
<evidence type="ECO:0000256" key="6">
    <source>
        <dbReference type="SAM" id="Phobius"/>
    </source>
</evidence>
<keyword evidence="8" id="KW-1185">Reference proteome</keyword>
<evidence type="ECO:0000256" key="5">
    <source>
        <dbReference type="ARBA" id="ARBA00023136"/>
    </source>
</evidence>
<evidence type="ECO:0000256" key="4">
    <source>
        <dbReference type="ARBA" id="ARBA00022989"/>
    </source>
</evidence>
<dbReference type="Pfam" id="PF09678">
    <property type="entry name" value="Caa3_CtaG"/>
    <property type="match status" value="1"/>
</dbReference>
<keyword evidence="5 6" id="KW-0472">Membrane</keyword>
<dbReference type="GO" id="GO:0005886">
    <property type="term" value="C:plasma membrane"/>
    <property type="evidence" value="ECO:0007669"/>
    <property type="project" value="UniProtKB-SubCell"/>
</dbReference>
<keyword evidence="2" id="KW-1003">Cell membrane</keyword>
<evidence type="ECO:0000256" key="2">
    <source>
        <dbReference type="ARBA" id="ARBA00022475"/>
    </source>
</evidence>
<name>A0A1H1SEE6_9BRAD</name>